<evidence type="ECO:0000313" key="5">
    <source>
        <dbReference type="Proteomes" id="UP000295621"/>
    </source>
</evidence>
<dbReference type="InterPro" id="IPR016181">
    <property type="entry name" value="Acyl_CoA_acyltransferase"/>
</dbReference>
<keyword evidence="1 4" id="KW-0808">Transferase</keyword>
<proteinExistence type="predicted"/>
<accession>A0A4R4RBA9</accession>
<evidence type="ECO:0000256" key="1">
    <source>
        <dbReference type="ARBA" id="ARBA00022679"/>
    </source>
</evidence>
<dbReference type="SUPFAM" id="SSF55729">
    <property type="entry name" value="Acyl-CoA N-acyltransferases (Nat)"/>
    <property type="match status" value="1"/>
</dbReference>
<evidence type="ECO:0000259" key="3">
    <source>
        <dbReference type="PROSITE" id="PS51186"/>
    </source>
</evidence>
<dbReference type="InterPro" id="IPR050680">
    <property type="entry name" value="YpeA/RimI_acetyltransf"/>
</dbReference>
<dbReference type="Proteomes" id="UP000295621">
    <property type="component" value="Unassembled WGS sequence"/>
</dbReference>
<keyword evidence="2" id="KW-0012">Acyltransferase</keyword>
<dbReference type="InterPro" id="IPR000182">
    <property type="entry name" value="GNAT_dom"/>
</dbReference>
<name>A0A4R4RBA9_9ACTN</name>
<dbReference type="PROSITE" id="PS51186">
    <property type="entry name" value="GNAT"/>
    <property type="match status" value="1"/>
</dbReference>
<dbReference type="AlphaFoldDB" id="A0A4R4RBA9"/>
<protein>
    <submittedName>
        <fullName evidence="4">GNAT family N-acetyltransferase</fullName>
    </submittedName>
</protein>
<gene>
    <name evidence="4" type="ORF">E1212_28780</name>
</gene>
<organism evidence="4 5">
    <name type="scientific">Jiangella ureilytica</name>
    <dbReference type="NCBI Taxonomy" id="2530374"/>
    <lineage>
        <taxon>Bacteria</taxon>
        <taxon>Bacillati</taxon>
        <taxon>Actinomycetota</taxon>
        <taxon>Actinomycetes</taxon>
        <taxon>Jiangellales</taxon>
        <taxon>Jiangellaceae</taxon>
        <taxon>Jiangella</taxon>
    </lineage>
</organism>
<sequence>MLRMARTDEIPTRAGVLTARPVAHFTADQAADAMTRSFEGYLVPIGMDGPAFERRFGAEHLDRYLSEVYAAGDDLVGISLVTRRGTTARIGGFGCTPGYRGRGVGRALMERAVQRCTAAGATTLTLEVIVGNEAAQRLYERLGFRVARTLVGYRWEPAAAEPRQPPSSTGLTEIDPVRFARGVCAGLDGAEPPWQLAPETLAAAVPPRRAYALGGAEALVSVTETTAGVLAVHTPARRRRQGHARALLAALRAAFPGRRWTVPPVVPEGAGAEFFAATGWVREDLAQYEMVRANADA</sequence>
<dbReference type="Pfam" id="PF00583">
    <property type="entry name" value="Acetyltransf_1"/>
    <property type="match status" value="1"/>
</dbReference>
<dbReference type="PANTHER" id="PTHR43420:SF47">
    <property type="entry name" value="N-ACETYLTRANSFERASE DOMAIN-CONTAINING PROTEIN"/>
    <property type="match status" value="1"/>
</dbReference>
<dbReference type="EMBL" id="SMKL01000134">
    <property type="protein sequence ID" value="TDC45512.1"/>
    <property type="molecule type" value="Genomic_DNA"/>
</dbReference>
<dbReference type="CDD" id="cd04301">
    <property type="entry name" value="NAT_SF"/>
    <property type="match status" value="1"/>
</dbReference>
<reference evidence="4 5" key="1">
    <citation type="submission" date="2019-02" db="EMBL/GenBank/DDBJ databases">
        <title>Draft genome sequences of novel Actinobacteria.</title>
        <authorList>
            <person name="Sahin N."/>
            <person name="Ay H."/>
            <person name="Saygin H."/>
        </authorList>
    </citation>
    <scope>NUCLEOTIDE SEQUENCE [LARGE SCALE GENOMIC DNA]</scope>
    <source>
        <strain evidence="4 5">KC603</strain>
    </source>
</reference>
<keyword evidence="5" id="KW-1185">Reference proteome</keyword>
<evidence type="ECO:0000313" key="4">
    <source>
        <dbReference type="EMBL" id="TDC45512.1"/>
    </source>
</evidence>
<dbReference type="OrthoDB" id="9814648at2"/>
<dbReference type="PANTHER" id="PTHR43420">
    <property type="entry name" value="ACETYLTRANSFERASE"/>
    <property type="match status" value="1"/>
</dbReference>
<dbReference type="Gene3D" id="3.40.630.30">
    <property type="match status" value="1"/>
</dbReference>
<evidence type="ECO:0000256" key="2">
    <source>
        <dbReference type="ARBA" id="ARBA00023315"/>
    </source>
</evidence>
<feature type="domain" description="N-acetyltransferase" evidence="3">
    <location>
        <begin position="17"/>
        <end position="167"/>
    </location>
</feature>
<comment type="caution">
    <text evidence="4">The sequence shown here is derived from an EMBL/GenBank/DDBJ whole genome shotgun (WGS) entry which is preliminary data.</text>
</comment>
<dbReference type="GO" id="GO:0016747">
    <property type="term" value="F:acyltransferase activity, transferring groups other than amino-acyl groups"/>
    <property type="evidence" value="ECO:0007669"/>
    <property type="project" value="InterPro"/>
</dbReference>